<gene>
    <name evidence="1" type="ORF">PGT21_022699</name>
</gene>
<dbReference type="EMBL" id="VSWC01000119">
    <property type="protein sequence ID" value="KAA1083005.1"/>
    <property type="molecule type" value="Genomic_DNA"/>
</dbReference>
<keyword evidence="2" id="KW-1185">Reference proteome</keyword>
<proteinExistence type="predicted"/>
<dbReference type="AlphaFoldDB" id="A0A5B0N193"/>
<protein>
    <submittedName>
        <fullName evidence="1">Uncharacterized protein</fullName>
    </submittedName>
</protein>
<name>A0A5B0N193_PUCGR</name>
<dbReference type="Proteomes" id="UP000324748">
    <property type="component" value="Unassembled WGS sequence"/>
</dbReference>
<accession>A0A5B0N193</accession>
<comment type="caution">
    <text evidence="1">The sequence shown here is derived from an EMBL/GenBank/DDBJ whole genome shotgun (WGS) entry which is preliminary data.</text>
</comment>
<evidence type="ECO:0000313" key="2">
    <source>
        <dbReference type="Proteomes" id="UP000324748"/>
    </source>
</evidence>
<organism evidence="1 2">
    <name type="scientific">Puccinia graminis f. sp. tritici</name>
    <dbReference type="NCBI Taxonomy" id="56615"/>
    <lineage>
        <taxon>Eukaryota</taxon>
        <taxon>Fungi</taxon>
        <taxon>Dikarya</taxon>
        <taxon>Basidiomycota</taxon>
        <taxon>Pucciniomycotina</taxon>
        <taxon>Pucciniomycetes</taxon>
        <taxon>Pucciniales</taxon>
        <taxon>Pucciniaceae</taxon>
        <taxon>Puccinia</taxon>
    </lineage>
</organism>
<sequence length="133" mass="14946">MPRGRSFGRRGQVEPGPCGTKLLRAWREVWVRPKRPLWWNPACGDDDAPLVELGLWHWHNKLSVKLIPGVLALCLSTGGLLSSIAQIPYFSSHPQLAPSRFTFLAQIYPSPDPLIQPRHTKISTQSCTRQNSP</sequence>
<evidence type="ECO:0000313" key="1">
    <source>
        <dbReference type="EMBL" id="KAA1083005.1"/>
    </source>
</evidence>
<reference evidence="1 2" key="1">
    <citation type="submission" date="2019-05" db="EMBL/GenBank/DDBJ databases">
        <title>Emergence of the Ug99 lineage of the wheat stem rust pathogen through somatic hybridization.</title>
        <authorList>
            <person name="Li F."/>
            <person name="Upadhyaya N.M."/>
            <person name="Sperschneider J."/>
            <person name="Matny O."/>
            <person name="Nguyen-Phuc H."/>
            <person name="Mago R."/>
            <person name="Raley C."/>
            <person name="Miller M.E."/>
            <person name="Silverstein K.A.T."/>
            <person name="Henningsen E."/>
            <person name="Hirsch C.D."/>
            <person name="Visser B."/>
            <person name="Pretorius Z.A."/>
            <person name="Steffenson B.J."/>
            <person name="Schwessinger B."/>
            <person name="Dodds P.N."/>
            <person name="Figueroa M."/>
        </authorList>
    </citation>
    <scope>NUCLEOTIDE SEQUENCE [LARGE SCALE GENOMIC DNA]</scope>
    <source>
        <strain evidence="1">21-0</strain>
    </source>
</reference>